<keyword evidence="2" id="KW-1185">Reference proteome</keyword>
<reference evidence="1" key="1">
    <citation type="journal article" date="2017" name="Nature">
        <title>The sunflower genome provides insights into oil metabolism, flowering and Asterid evolution.</title>
        <authorList>
            <person name="Badouin H."/>
            <person name="Gouzy J."/>
            <person name="Grassa C.J."/>
            <person name="Murat F."/>
            <person name="Staton S.E."/>
            <person name="Cottret L."/>
            <person name="Lelandais-Briere C."/>
            <person name="Owens G.L."/>
            <person name="Carrere S."/>
            <person name="Mayjonade B."/>
            <person name="Legrand L."/>
            <person name="Gill N."/>
            <person name="Kane N.C."/>
            <person name="Bowers J.E."/>
            <person name="Hubner S."/>
            <person name="Bellec A."/>
            <person name="Berard A."/>
            <person name="Berges H."/>
            <person name="Blanchet N."/>
            <person name="Boniface M.C."/>
            <person name="Brunel D."/>
            <person name="Catrice O."/>
            <person name="Chaidir N."/>
            <person name="Claudel C."/>
            <person name="Donnadieu C."/>
            <person name="Faraut T."/>
            <person name="Fievet G."/>
            <person name="Helmstetter N."/>
            <person name="King M."/>
            <person name="Knapp S.J."/>
            <person name="Lai Z."/>
            <person name="Le Paslier M.C."/>
            <person name="Lippi Y."/>
            <person name="Lorenzon L."/>
            <person name="Mandel J.R."/>
            <person name="Marage G."/>
            <person name="Marchand G."/>
            <person name="Marquand E."/>
            <person name="Bret-Mestries E."/>
            <person name="Morien E."/>
            <person name="Nambeesan S."/>
            <person name="Nguyen T."/>
            <person name="Pegot-Espagnet P."/>
            <person name="Pouilly N."/>
            <person name="Raftis F."/>
            <person name="Sallet E."/>
            <person name="Schiex T."/>
            <person name="Thomas J."/>
            <person name="Vandecasteele C."/>
            <person name="Vares D."/>
            <person name="Vear F."/>
            <person name="Vautrin S."/>
            <person name="Crespi M."/>
            <person name="Mangin B."/>
            <person name="Burke J.M."/>
            <person name="Salse J."/>
            <person name="Munos S."/>
            <person name="Vincourt P."/>
            <person name="Rieseberg L.H."/>
            <person name="Langlade N.B."/>
        </authorList>
    </citation>
    <scope>NUCLEOTIDE SEQUENCE</scope>
    <source>
        <tissue evidence="1">Leaves</tissue>
    </source>
</reference>
<protein>
    <submittedName>
        <fullName evidence="1">Uncharacterized protein</fullName>
    </submittedName>
</protein>
<comment type="caution">
    <text evidence="1">The sequence shown here is derived from an EMBL/GenBank/DDBJ whole genome shotgun (WGS) entry which is preliminary data.</text>
</comment>
<gene>
    <name evidence="1" type="ORF">HanXRQr2_Chr11g0474161</name>
</gene>
<evidence type="ECO:0000313" key="2">
    <source>
        <dbReference type="Proteomes" id="UP000215914"/>
    </source>
</evidence>
<dbReference type="AlphaFoldDB" id="A0A9K3MYR8"/>
<accession>A0A9K3MYR8</accession>
<name>A0A9K3MYR8_HELAN</name>
<organism evidence="1 2">
    <name type="scientific">Helianthus annuus</name>
    <name type="common">Common sunflower</name>
    <dbReference type="NCBI Taxonomy" id="4232"/>
    <lineage>
        <taxon>Eukaryota</taxon>
        <taxon>Viridiplantae</taxon>
        <taxon>Streptophyta</taxon>
        <taxon>Embryophyta</taxon>
        <taxon>Tracheophyta</taxon>
        <taxon>Spermatophyta</taxon>
        <taxon>Magnoliopsida</taxon>
        <taxon>eudicotyledons</taxon>
        <taxon>Gunneridae</taxon>
        <taxon>Pentapetalae</taxon>
        <taxon>asterids</taxon>
        <taxon>campanulids</taxon>
        <taxon>Asterales</taxon>
        <taxon>Asteraceae</taxon>
        <taxon>Asteroideae</taxon>
        <taxon>Heliantheae alliance</taxon>
        <taxon>Heliantheae</taxon>
        <taxon>Helianthus</taxon>
    </lineage>
</organism>
<evidence type="ECO:0000313" key="1">
    <source>
        <dbReference type="EMBL" id="KAF5780636.1"/>
    </source>
</evidence>
<dbReference type="Gramene" id="mRNA:HanXRQr2_Chr11g0474161">
    <property type="protein sequence ID" value="CDS:HanXRQr2_Chr11g0474161.1"/>
    <property type="gene ID" value="HanXRQr2_Chr11g0474161"/>
</dbReference>
<dbReference type="EMBL" id="MNCJ02000326">
    <property type="protein sequence ID" value="KAF5780636.1"/>
    <property type="molecule type" value="Genomic_DNA"/>
</dbReference>
<proteinExistence type="predicted"/>
<reference evidence="1" key="2">
    <citation type="submission" date="2020-06" db="EMBL/GenBank/DDBJ databases">
        <title>Helianthus annuus Genome sequencing and assembly Release 2.</title>
        <authorList>
            <person name="Gouzy J."/>
            <person name="Langlade N."/>
            <person name="Munos S."/>
        </authorList>
    </citation>
    <scope>NUCLEOTIDE SEQUENCE</scope>
    <source>
        <tissue evidence="1">Leaves</tissue>
    </source>
</reference>
<sequence>MPSNHRTTQLPPKVPSNRRTIKLLHHPTPSHHHVVPSLIPCCGTTIGIVPWNHPTIFW</sequence>
<dbReference type="Proteomes" id="UP000215914">
    <property type="component" value="Unassembled WGS sequence"/>
</dbReference>